<reference evidence="1" key="2">
    <citation type="submission" date="2024-02" db="EMBL/GenBank/DDBJ databases">
        <authorList>
            <person name="Buigues J."/>
            <person name="Vinals A."/>
            <person name="Martinez-Recio R."/>
            <person name="S Monros J."/>
            <person name="Sanjuan R."/>
            <person name="Cuevas J.M."/>
        </authorList>
    </citation>
    <scope>NUCLEOTIDE SEQUENCE</scope>
    <source>
        <strain evidence="1">MAVG16</strain>
    </source>
</reference>
<organism evidence="1">
    <name type="scientific">Myotis mistacinus feces associated smacovirus 4</name>
    <dbReference type="NCBI Taxonomy" id="3140002"/>
    <lineage>
        <taxon>Viruses</taxon>
        <taxon>Monodnaviria</taxon>
        <taxon>Shotokuvirae</taxon>
        <taxon>Cressdnaviricota</taxon>
        <taxon>Arfiviricetes</taxon>
        <taxon>Cremevirales</taxon>
        <taxon>Smacoviridae</taxon>
    </lineage>
</organism>
<accession>A0AAU6S508</accession>
<reference evidence="1" key="1">
    <citation type="journal article" date="2024" name="Microbiol. Spectr.">
        <title>Full-genome sequencing of dozens of new DNA viruses found in Spanish bat feces.</title>
        <authorList>
            <person name="Buigues J."/>
            <person name="Vinals A."/>
            <person name="Martinez-Recio R."/>
            <person name="Monros J.S."/>
            <person name="Sanjuan R."/>
            <person name="Cuevas J.M."/>
        </authorList>
    </citation>
    <scope>NUCLEOTIDE SEQUENCE</scope>
    <source>
        <strain evidence="1">MAVG16</strain>
    </source>
</reference>
<proteinExistence type="predicted"/>
<evidence type="ECO:0000313" key="1">
    <source>
        <dbReference type="EMBL" id="WZK92806.1"/>
    </source>
</evidence>
<name>A0AAU6S508_9VIRU</name>
<protein>
    <submittedName>
        <fullName evidence="1">Replication associated protein</fullName>
    </submittedName>
</protein>
<dbReference type="Gene3D" id="3.40.1310.20">
    <property type="match status" value="1"/>
</dbReference>
<dbReference type="EMBL" id="PP410059">
    <property type="protein sequence ID" value="WZK92806.1"/>
    <property type="molecule type" value="Genomic_DNA"/>
</dbReference>
<sequence length="263" mass="30901">MTKTWMLTVPRNNTAKEWVAISKWIRANDIHKWTVAMETGSNGYDHWQIRLQVNKDFETLKAEWGPKAHIEEASDVWEYERKSGMFFSSGDTPEVRKCRFGKLTWRQETIVRTVQDTNDRQVVVWYDPDGNKGKSWLLGHLYETGQAWVVQAQDTVKGIIQDVASEYIHHGWRPMIVIDIPRTWKWTSDLYVAIERIKDGLIKDPRYTSNTVHIRGVKILITCNTMPKIDKLSEDRWIIIDDDAMERLRSTWRIGEEVEHSLT</sequence>